<reference evidence="1" key="1">
    <citation type="submission" date="2009-10" db="EMBL/GenBank/DDBJ databases">
        <title>Diversity of trophic interactions inside an arsenic-rich microbial ecosystem.</title>
        <authorList>
            <person name="Bertin P.N."/>
            <person name="Heinrich-Salmeron A."/>
            <person name="Pelletier E."/>
            <person name="Goulhen-Chollet F."/>
            <person name="Arsene-Ploetze F."/>
            <person name="Gallien S."/>
            <person name="Calteau A."/>
            <person name="Vallenet D."/>
            <person name="Casiot C."/>
            <person name="Chane-Woon-Ming B."/>
            <person name="Giloteaux L."/>
            <person name="Barakat M."/>
            <person name="Bonnefoy V."/>
            <person name="Bruneel O."/>
            <person name="Chandler M."/>
            <person name="Cleiss J."/>
            <person name="Duran R."/>
            <person name="Elbaz-Poulichet F."/>
            <person name="Fonknechten N."/>
            <person name="Lauga B."/>
            <person name="Mornico D."/>
            <person name="Ortet P."/>
            <person name="Schaeffer C."/>
            <person name="Siguier P."/>
            <person name="Alexander Thil Smith A."/>
            <person name="Van Dorsselaer A."/>
            <person name="Weissenbach J."/>
            <person name="Medigue C."/>
            <person name="Le Paslier D."/>
        </authorList>
    </citation>
    <scope>NUCLEOTIDE SEQUENCE</scope>
</reference>
<evidence type="ECO:0000313" key="1">
    <source>
        <dbReference type="EMBL" id="CBH76180.1"/>
    </source>
</evidence>
<name>E6PI90_9ZZZZ</name>
<dbReference type="EMBL" id="CABL01000019">
    <property type="protein sequence ID" value="CBH76180.1"/>
    <property type="molecule type" value="Genomic_DNA"/>
</dbReference>
<sequence>MVRHVTTVEAVDARTATGSNAINAMATPILRIRAVALRSIVVTPTILHEPNCCRRADEAG</sequence>
<gene>
    <name evidence="1" type="ORF">CARN1_0660</name>
</gene>
<organism evidence="1">
    <name type="scientific">mine drainage metagenome</name>
    <dbReference type="NCBI Taxonomy" id="410659"/>
    <lineage>
        <taxon>unclassified sequences</taxon>
        <taxon>metagenomes</taxon>
        <taxon>ecological metagenomes</taxon>
    </lineage>
</organism>
<proteinExistence type="predicted"/>
<protein>
    <submittedName>
        <fullName evidence="1">Uncharacterized protein</fullName>
    </submittedName>
</protein>
<comment type="caution">
    <text evidence="1">The sequence shown here is derived from an EMBL/GenBank/DDBJ whole genome shotgun (WGS) entry which is preliminary data.</text>
</comment>
<accession>E6PI90</accession>
<dbReference type="AlphaFoldDB" id="E6PI90"/>